<sequence length="142" mass="16237">MNITLDLNPSAQDIEEIRLGLVEHNKPHLGNLREQPVACYCYHPDDANQKIAGVCGEIRGNWLMIQFLWVSPDFKHQGLGSKLLSNIEGYAQSLGCHSVLLDTFSFQARPFYEKHGYVAQMTLEKFPENHEKYFLIKNLSSK</sequence>
<evidence type="ECO:0000313" key="5">
    <source>
        <dbReference type="Proteomes" id="UP000809621"/>
    </source>
</evidence>
<protein>
    <submittedName>
        <fullName evidence="4">GNAT family N-acetyltransferase</fullName>
    </submittedName>
</protein>
<evidence type="ECO:0000256" key="1">
    <source>
        <dbReference type="ARBA" id="ARBA00022679"/>
    </source>
</evidence>
<reference evidence="4 5" key="1">
    <citation type="submission" date="2021-02" db="EMBL/GenBank/DDBJ databases">
        <authorList>
            <person name="Park J.-S."/>
        </authorList>
    </citation>
    <scope>NUCLEOTIDE SEQUENCE [LARGE SCALE GENOMIC DNA]</scope>
    <source>
        <strain evidence="4 5">188UL20-2</strain>
    </source>
</reference>
<dbReference type="PROSITE" id="PS51186">
    <property type="entry name" value="GNAT"/>
    <property type="match status" value="1"/>
</dbReference>
<dbReference type="RefSeq" id="WP_205156780.1">
    <property type="nucleotide sequence ID" value="NZ_JAFEUM010000001.1"/>
</dbReference>
<accession>A0ABS2HH52</accession>
<dbReference type="InterPro" id="IPR016181">
    <property type="entry name" value="Acyl_CoA_acyltransferase"/>
</dbReference>
<dbReference type="SUPFAM" id="SSF55729">
    <property type="entry name" value="Acyl-CoA N-acyltransferases (Nat)"/>
    <property type="match status" value="1"/>
</dbReference>
<dbReference type="PANTHER" id="PTHR42919">
    <property type="entry name" value="N-ALPHA-ACETYLTRANSFERASE"/>
    <property type="match status" value="1"/>
</dbReference>
<dbReference type="InterPro" id="IPR051556">
    <property type="entry name" value="N-term/lysine_N-AcTrnsfr"/>
</dbReference>
<keyword evidence="5" id="KW-1185">Reference proteome</keyword>
<gene>
    <name evidence="4" type="ORF">JQC93_01955</name>
</gene>
<dbReference type="PANTHER" id="PTHR42919:SF8">
    <property type="entry name" value="N-ALPHA-ACETYLTRANSFERASE 50"/>
    <property type="match status" value="1"/>
</dbReference>
<keyword evidence="1" id="KW-0808">Transferase</keyword>
<keyword evidence="2" id="KW-0012">Acyltransferase</keyword>
<proteinExistence type="predicted"/>
<feature type="domain" description="N-acetyltransferase" evidence="3">
    <location>
        <begin position="1"/>
        <end position="140"/>
    </location>
</feature>
<organism evidence="4 5">
    <name type="scientific">Vibrio ulleungensis</name>
    <dbReference type="NCBI Taxonomy" id="2807619"/>
    <lineage>
        <taxon>Bacteria</taxon>
        <taxon>Pseudomonadati</taxon>
        <taxon>Pseudomonadota</taxon>
        <taxon>Gammaproteobacteria</taxon>
        <taxon>Vibrionales</taxon>
        <taxon>Vibrionaceae</taxon>
        <taxon>Vibrio</taxon>
    </lineage>
</organism>
<dbReference type="CDD" id="cd04301">
    <property type="entry name" value="NAT_SF"/>
    <property type="match status" value="1"/>
</dbReference>
<dbReference type="Pfam" id="PF00583">
    <property type="entry name" value="Acetyltransf_1"/>
    <property type="match status" value="1"/>
</dbReference>
<dbReference type="InterPro" id="IPR000182">
    <property type="entry name" value="GNAT_dom"/>
</dbReference>
<comment type="caution">
    <text evidence="4">The sequence shown here is derived from an EMBL/GenBank/DDBJ whole genome shotgun (WGS) entry which is preliminary data.</text>
</comment>
<dbReference type="EMBL" id="JAFEUM010000001">
    <property type="protein sequence ID" value="MBM7035157.1"/>
    <property type="molecule type" value="Genomic_DNA"/>
</dbReference>
<evidence type="ECO:0000256" key="2">
    <source>
        <dbReference type="ARBA" id="ARBA00023315"/>
    </source>
</evidence>
<evidence type="ECO:0000259" key="3">
    <source>
        <dbReference type="PROSITE" id="PS51186"/>
    </source>
</evidence>
<dbReference type="Gene3D" id="3.40.630.30">
    <property type="match status" value="1"/>
</dbReference>
<dbReference type="Proteomes" id="UP000809621">
    <property type="component" value="Unassembled WGS sequence"/>
</dbReference>
<evidence type="ECO:0000313" key="4">
    <source>
        <dbReference type="EMBL" id="MBM7035157.1"/>
    </source>
</evidence>
<name>A0ABS2HH52_9VIBR</name>